<feature type="transmembrane region" description="Helical" evidence="7">
    <location>
        <begin position="48"/>
        <end position="66"/>
    </location>
</feature>
<comment type="similarity">
    <text evidence="5">Belongs to the SAT4 family.</text>
</comment>
<keyword evidence="4 7" id="KW-0472">Membrane</keyword>
<evidence type="ECO:0000256" key="2">
    <source>
        <dbReference type="ARBA" id="ARBA00022692"/>
    </source>
</evidence>
<dbReference type="InterPro" id="IPR049326">
    <property type="entry name" value="Rhodopsin_dom_fungi"/>
</dbReference>
<keyword evidence="2 7" id="KW-0812">Transmembrane</keyword>
<gene>
    <name evidence="9" type="ORF">B0I35DRAFT_479577</name>
</gene>
<feature type="transmembrane region" description="Helical" evidence="7">
    <location>
        <begin position="171"/>
        <end position="191"/>
    </location>
</feature>
<comment type="caution">
    <text evidence="9">The sequence shown here is derived from an EMBL/GenBank/DDBJ whole genome shotgun (WGS) entry which is preliminary data.</text>
</comment>
<dbReference type="Proteomes" id="UP000813444">
    <property type="component" value="Unassembled WGS sequence"/>
</dbReference>
<evidence type="ECO:0000259" key="8">
    <source>
        <dbReference type="Pfam" id="PF20684"/>
    </source>
</evidence>
<evidence type="ECO:0000256" key="6">
    <source>
        <dbReference type="SAM" id="MobiDB-lite"/>
    </source>
</evidence>
<comment type="subcellular location">
    <subcellularLocation>
        <location evidence="1">Membrane</location>
        <topology evidence="1">Multi-pass membrane protein</topology>
    </subcellularLocation>
</comment>
<evidence type="ECO:0000313" key="9">
    <source>
        <dbReference type="EMBL" id="KAH7316759.1"/>
    </source>
</evidence>
<keyword evidence="10" id="KW-1185">Reference proteome</keyword>
<name>A0A8K0ST95_9HYPO</name>
<dbReference type="AlphaFoldDB" id="A0A8K0ST95"/>
<sequence>MDDNQKQSQVDWGNIAAVIWSTYALATVVLVLRFRVRWSQAGFFLDDYAMFLAWLSLSALSISHTVQARSTRYLLRYDGMTLNDEHHADFYEGEIDELGRWQTAIDVLFWTTVWMVKASLLSLYHNFLKPYSFAHRLWWLALIFTALTYVSCYICRFVVASLRTQPIDIYYSTGADVASDVMIMLLPMMILPMLELNLKKKLGLALVFSLGIAVIATAIVRMLFVVNQDPLSAFARGDDGETRELEFTDPVYRTLGSSAEAATALIVGSLPPLAAFLSRKASTYYDIKKSGEAVDQNNRTSSYLPTYEPQTGAIWTRKTTVERSGPLGSHPIPQSDRNIHVEITLDSESDRNWAAQDVEKAPPKAHIKR</sequence>
<evidence type="ECO:0000256" key="4">
    <source>
        <dbReference type="ARBA" id="ARBA00023136"/>
    </source>
</evidence>
<feature type="transmembrane region" description="Helical" evidence="7">
    <location>
        <begin position="12"/>
        <end position="36"/>
    </location>
</feature>
<dbReference type="PANTHER" id="PTHR33048">
    <property type="entry name" value="PTH11-LIKE INTEGRAL MEMBRANE PROTEIN (AFU_ORTHOLOGUE AFUA_5G11245)"/>
    <property type="match status" value="1"/>
</dbReference>
<dbReference type="InterPro" id="IPR052337">
    <property type="entry name" value="SAT4-like"/>
</dbReference>
<feature type="domain" description="Rhodopsin" evidence="8">
    <location>
        <begin position="32"/>
        <end position="278"/>
    </location>
</feature>
<dbReference type="Pfam" id="PF20684">
    <property type="entry name" value="Fung_rhodopsin"/>
    <property type="match status" value="1"/>
</dbReference>
<dbReference type="EMBL" id="JAGPNK010000008">
    <property type="protein sequence ID" value="KAH7316759.1"/>
    <property type="molecule type" value="Genomic_DNA"/>
</dbReference>
<feature type="transmembrane region" description="Helical" evidence="7">
    <location>
        <begin position="203"/>
        <end position="224"/>
    </location>
</feature>
<dbReference type="GO" id="GO:0016020">
    <property type="term" value="C:membrane"/>
    <property type="evidence" value="ECO:0007669"/>
    <property type="project" value="UniProtKB-SubCell"/>
</dbReference>
<proteinExistence type="inferred from homology"/>
<keyword evidence="3 7" id="KW-1133">Transmembrane helix</keyword>
<evidence type="ECO:0000256" key="1">
    <source>
        <dbReference type="ARBA" id="ARBA00004141"/>
    </source>
</evidence>
<dbReference type="OrthoDB" id="444631at2759"/>
<dbReference type="PANTHER" id="PTHR33048:SF162">
    <property type="entry name" value="SATRATOXIN BIOSYNTHESIS SC1 CLUSTER PROTEIN 4"/>
    <property type="match status" value="1"/>
</dbReference>
<feature type="transmembrane region" description="Helical" evidence="7">
    <location>
        <begin position="137"/>
        <end position="159"/>
    </location>
</feature>
<evidence type="ECO:0000256" key="5">
    <source>
        <dbReference type="ARBA" id="ARBA00038359"/>
    </source>
</evidence>
<organism evidence="9 10">
    <name type="scientific">Stachybotrys elegans</name>
    <dbReference type="NCBI Taxonomy" id="80388"/>
    <lineage>
        <taxon>Eukaryota</taxon>
        <taxon>Fungi</taxon>
        <taxon>Dikarya</taxon>
        <taxon>Ascomycota</taxon>
        <taxon>Pezizomycotina</taxon>
        <taxon>Sordariomycetes</taxon>
        <taxon>Hypocreomycetidae</taxon>
        <taxon>Hypocreales</taxon>
        <taxon>Stachybotryaceae</taxon>
        <taxon>Stachybotrys</taxon>
    </lineage>
</organism>
<evidence type="ECO:0000256" key="3">
    <source>
        <dbReference type="ARBA" id="ARBA00022989"/>
    </source>
</evidence>
<evidence type="ECO:0000256" key="7">
    <source>
        <dbReference type="SAM" id="Phobius"/>
    </source>
</evidence>
<protein>
    <recommendedName>
        <fullName evidence="8">Rhodopsin domain-containing protein</fullName>
    </recommendedName>
</protein>
<evidence type="ECO:0000313" key="10">
    <source>
        <dbReference type="Proteomes" id="UP000813444"/>
    </source>
</evidence>
<accession>A0A8K0ST95</accession>
<reference evidence="9" key="1">
    <citation type="journal article" date="2021" name="Nat. Commun.">
        <title>Genetic determinants of endophytism in the Arabidopsis root mycobiome.</title>
        <authorList>
            <person name="Mesny F."/>
            <person name="Miyauchi S."/>
            <person name="Thiergart T."/>
            <person name="Pickel B."/>
            <person name="Atanasova L."/>
            <person name="Karlsson M."/>
            <person name="Huettel B."/>
            <person name="Barry K.W."/>
            <person name="Haridas S."/>
            <person name="Chen C."/>
            <person name="Bauer D."/>
            <person name="Andreopoulos W."/>
            <person name="Pangilinan J."/>
            <person name="LaButti K."/>
            <person name="Riley R."/>
            <person name="Lipzen A."/>
            <person name="Clum A."/>
            <person name="Drula E."/>
            <person name="Henrissat B."/>
            <person name="Kohler A."/>
            <person name="Grigoriev I.V."/>
            <person name="Martin F.M."/>
            <person name="Hacquard S."/>
        </authorList>
    </citation>
    <scope>NUCLEOTIDE SEQUENCE</scope>
    <source>
        <strain evidence="9">MPI-CAGE-CH-0235</strain>
    </source>
</reference>
<feature type="region of interest" description="Disordered" evidence="6">
    <location>
        <begin position="350"/>
        <end position="369"/>
    </location>
</feature>